<dbReference type="Proteomes" id="UP000800303">
    <property type="component" value="Unassembled WGS sequence"/>
</dbReference>
<proteinExistence type="predicted"/>
<dbReference type="RefSeq" id="WP_166276717.1">
    <property type="nucleotide sequence ID" value="NZ_JAAFGS010000006.1"/>
</dbReference>
<keyword evidence="1" id="KW-0812">Transmembrane</keyword>
<gene>
    <name evidence="2" type="ORF">GYN08_17215</name>
</gene>
<dbReference type="EMBL" id="JAAFGS010000006">
    <property type="protein sequence ID" value="NGZ77048.1"/>
    <property type="molecule type" value="Genomic_DNA"/>
</dbReference>
<organism evidence="2 3">
    <name type="scientific">Saccharibacillus alkalitolerans</name>
    <dbReference type="NCBI Taxonomy" id="2705290"/>
    <lineage>
        <taxon>Bacteria</taxon>
        <taxon>Bacillati</taxon>
        <taxon>Bacillota</taxon>
        <taxon>Bacilli</taxon>
        <taxon>Bacillales</taxon>
        <taxon>Paenibacillaceae</taxon>
        <taxon>Saccharibacillus</taxon>
    </lineage>
</organism>
<reference evidence="2 3" key="1">
    <citation type="submission" date="2020-01" db="EMBL/GenBank/DDBJ databases">
        <title>Polyphasic characterisation and genomic insights into a novel alkali tolerant bacterium VR-M41.</title>
        <authorList>
            <person name="Vemuluri V.R."/>
        </authorList>
    </citation>
    <scope>NUCLEOTIDE SEQUENCE [LARGE SCALE GENOMIC DNA]</scope>
    <source>
        <strain evidence="2 3">VR-M41</strain>
    </source>
</reference>
<evidence type="ECO:0000313" key="2">
    <source>
        <dbReference type="EMBL" id="NGZ77048.1"/>
    </source>
</evidence>
<sequence length="217" mass="24523">MKNIPIVDFFLRAGICGTLIFSLLTFTQFLGRNAFAAKINFKYALISIILTFSSGMIIMFSSAFSWSFDVDSFLLSLFLPVLLAIVINSKRGAADPLNPKVLKPIFAEWKKPDPTKHPCELRRDRTESFINAGIYVLILFFLSRTDFVGHDALMWGLAMIGIVHLLFYGKYGADCPYCDYSLQNVPIHISAFNCPVCRQRIIQNGNRLDRPRGRRAG</sequence>
<keyword evidence="3" id="KW-1185">Reference proteome</keyword>
<keyword evidence="1" id="KW-1133">Transmembrane helix</keyword>
<evidence type="ECO:0000256" key="1">
    <source>
        <dbReference type="SAM" id="Phobius"/>
    </source>
</evidence>
<keyword evidence="1" id="KW-0472">Membrane</keyword>
<comment type="caution">
    <text evidence="2">The sequence shown here is derived from an EMBL/GenBank/DDBJ whole genome shotgun (WGS) entry which is preliminary data.</text>
</comment>
<feature type="transmembrane region" description="Helical" evidence="1">
    <location>
        <begin position="153"/>
        <end position="171"/>
    </location>
</feature>
<protein>
    <submittedName>
        <fullName evidence="2">Uncharacterized protein</fullName>
    </submittedName>
</protein>
<name>A0ABX0F7W9_9BACL</name>
<accession>A0ABX0F7W9</accession>
<evidence type="ECO:0000313" key="3">
    <source>
        <dbReference type="Proteomes" id="UP000800303"/>
    </source>
</evidence>
<feature type="transmembrane region" description="Helical" evidence="1">
    <location>
        <begin position="72"/>
        <end position="89"/>
    </location>
</feature>
<feature type="transmembrane region" description="Helical" evidence="1">
    <location>
        <begin position="129"/>
        <end position="147"/>
    </location>
</feature>
<feature type="transmembrane region" description="Helical" evidence="1">
    <location>
        <begin position="43"/>
        <end position="66"/>
    </location>
</feature>
<feature type="transmembrane region" description="Helical" evidence="1">
    <location>
        <begin position="6"/>
        <end position="31"/>
    </location>
</feature>